<feature type="transmembrane region" description="Helical" evidence="1">
    <location>
        <begin position="31"/>
        <end position="49"/>
    </location>
</feature>
<evidence type="ECO:0000256" key="1">
    <source>
        <dbReference type="SAM" id="Phobius"/>
    </source>
</evidence>
<name>A0A176S0Z8_9GAMM</name>
<keyword evidence="1" id="KW-0472">Membrane</keyword>
<keyword evidence="4" id="KW-1185">Reference proteome</keyword>
<comment type="caution">
    <text evidence="3">The sequence shown here is derived from an EMBL/GenBank/DDBJ whole genome shotgun (WGS) entry which is preliminary data.</text>
</comment>
<dbReference type="EMBL" id="LUTY01001495">
    <property type="protein sequence ID" value="OAD21634.1"/>
    <property type="molecule type" value="Genomic_DNA"/>
</dbReference>
<evidence type="ECO:0000313" key="3">
    <source>
        <dbReference type="EMBL" id="OAD21634.1"/>
    </source>
</evidence>
<sequence>MGQADSNRSQKKENSGLGNWEKMVYSVDIHWFGYIEALLLMMIPAYFLFFDPNFLYKFLEKIDFLNPAYVEIACSGLLVLGILVLQHRLLRQFTTILMITSHRTISKFGLIFRKNIEITHAQFEEIQIKQSILGKILDFGTIKMRERSGIGSSKIKIQVSKVASPYEFKKQLMRIIRHNAFHRI</sequence>
<evidence type="ECO:0000259" key="2">
    <source>
        <dbReference type="Pfam" id="PF03703"/>
    </source>
</evidence>
<feature type="transmembrane region" description="Helical" evidence="1">
    <location>
        <begin position="69"/>
        <end position="90"/>
    </location>
</feature>
<keyword evidence="1" id="KW-1133">Transmembrane helix</keyword>
<gene>
    <name evidence="3" type="ORF">THIOM_002592</name>
</gene>
<dbReference type="AlphaFoldDB" id="A0A176S0Z8"/>
<dbReference type="Proteomes" id="UP000076962">
    <property type="component" value="Unassembled WGS sequence"/>
</dbReference>
<evidence type="ECO:0000313" key="4">
    <source>
        <dbReference type="Proteomes" id="UP000076962"/>
    </source>
</evidence>
<organism evidence="3 4">
    <name type="scientific">Candidatus Thiomargarita nelsonii</name>
    <dbReference type="NCBI Taxonomy" id="1003181"/>
    <lineage>
        <taxon>Bacteria</taxon>
        <taxon>Pseudomonadati</taxon>
        <taxon>Pseudomonadota</taxon>
        <taxon>Gammaproteobacteria</taxon>
        <taxon>Thiotrichales</taxon>
        <taxon>Thiotrichaceae</taxon>
        <taxon>Thiomargarita</taxon>
    </lineage>
</organism>
<dbReference type="Pfam" id="PF03703">
    <property type="entry name" value="bPH_2"/>
    <property type="match status" value="1"/>
</dbReference>
<proteinExistence type="predicted"/>
<feature type="domain" description="YdbS-like PH" evidence="2">
    <location>
        <begin position="94"/>
        <end position="171"/>
    </location>
</feature>
<accession>A0A176S0Z8</accession>
<protein>
    <submittedName>
        <fullName evidence="3">Membrane-flanked domain-containing protein</fullName>
    </submittedName>
</protein>
<reference evidence="3 4" key="1">
    <citation type="submission" date="2016-05" db="EMBL/GenBank/DDBJ databases">
        <title>Single-cell genome of chain-forming Candidatus Thiomargarita nelsonii and comparison to other large sulfur-oxidizing bacteria.</title>
        <authorList>
            <person name="Winkel M."/>
            <person name="Salman V."/>
            <person name="Woyke T."/>
            <person name="Schulz-Vogt H."/>
            <person name="Richter M."/>
            <person name="Flood B."/>
            <person name="Bailey J."/>
            <person name="Amann R."/>
            <person name="Mussmann M."/>
        </authorList>
    </citation>
    <scope>NUCLEOTIDE SEQUENCE [LARGE SCALE GENOMIC DNA]</scope>
    <source>
        <strain evidence="3 4">THI036</strain>
    </source>
</reference>
<keyword evidence="1" id="KW-0812">Transmembrane</keyword>
<dbReference type="InterPro" id="IPR005182">
    <property type="entry name" value="YdbS-like_PH"/>
</dbReference>